<dbReference type="InterPro" id="IPR051791">
    <property type="entry name" value="Pra-immunoreactive"/>
</dbReference>
<keyword evidence="4 7" id="KW-1133">Transmembrane helix</keyword>
<evidence type="ECO:0000313" key="10">
    <source>
        <dbReference type="Proteomes" id="UP001595872"/>
    </source>
</evidence>
<feature type="compositionally biased region" description="Polar residues" evidence="6">
    <location>
        <begin position="79"/>
        <end position="104"/>
    </location>
</feature>
<feature type="transmembrane region" description="Helical" evidence="7">
    <location>
        <begin position="242"/>
        <end position="259"/>
    </location>
</feature>
<evidence type="ECO:0000256" key="3">
    <source>
        <dbReference type="ARBA" id="ARBA00022692"/>
    </source>
</evidence>
<evidence type="ECO:0000256" key="2">
    <source>
        <dbReference type="ARBA" id="ARBA00022475"/>
    </source>
</evidence>
<evidence type="ECO:0000256" key="7">
    <source>
        <dbReference type="SAM" id="Phobius"/>
    </source>
</evidence>
<comment type="subcellular location">
    <subcellularLocation>
        <location evidence="1">Cell membrane</location>
        <topology evidence="1">Multi-pass membrane protein</topology>
    </subcellularLocation>
</comment>
<accession>A0ABV9U9F4</accession>
<dbReference type="PANTHER" id="PTHR36115">
    <property type="entry name" value="PROLINE-RICH ANTIGEN HOMOLOG-RELATED"/>
    <property type="match status" value="1"/>
</dbReference>
<reference evidence="10" key="1">
    <citation type="journal article" date="2019" name="Int. J. Syst. Evol. Microbiol.">
        <title>The Global Catalogue of Microorganisms (GCM) 10K type strain sequencing project: providing services to taxonomists for standard genome sequencing and annotation.</title>
        <authorList>
            <consortium name="The Broad Institute Genomics Platform"/>
            <consortium name="The Broad Institute Genome Sequencing Center for Infectious Disease"/>
            <person name="Wu L."/>
            <person name="Ma J."/>
        </authorList>
    </citation>
    <scope>NUCLEOTIDE SEQUENCE [LARGE SCALE GENOMIC DNA]</scope>
    <source>
        <strain evidence="10">KLKA75</strain>
    </source>
</reference>
<dbReference type="Pfam" id="PF06271">
    <property type="entry name" value="RDD"/>
    <property type="match status" value="1"/>
</dbReference>
<feature type="region of interest" description="Disordered" evidence="6">
    <location>
        <begin position="1"/>
        <end position="104"/>
    </location>
</feature>
<feature type="transmembrane region" description="Helical" evidence="7">
    <location>
        <begin position="144"/>
        <end position="165"/>
    </location>
</feature>
<feature type="domain" description="RDD" evidence="8">
    <location>
        <begin position="130"/>
        <end position="296"/>
    </location>
</feature>
<dbReference type="Proteomes" id="UP001595872">
    <property type="component" value="Unassembled WGS sequence"/>
</dbReference>
<feature type="compositionally biased region" description="Basic and acidic residues" evidence="6">
    <location>
        <begin position="1"/>
        <end position="14"/>
    </location>
</feature>
<dbReference type="InterPro" id="IPR010432">
    <property type="entry name" value="RDD"/>
</dbReference>
<dbReference type="RefSeq" id="WP_378261822.1">
    <property type="nucleotide sequence ID" value="NZ_JBHSIT010000011.1"/>
</dbReference>
<evidence type="ECO:0000256" key="5">
    <source>
        <dbReference type="ARBA" id="ARBA00023136"/>
    </source>
</evidence>
<name>A0ABV9U9F4_9ACTN</name>
<evidence type="ECO:0000256" key="1">
    <source>
        <dbReference type="ARBA" id="ARBA00004651"/>
    </source>
</evidence>
<dbReference type="EMBL" id="JBHSIT010000011">
    <property type="protein sequence ID" value="MFC4912173.1"/>
    <property type="molecule type" value="Genomic_DNA"/>
</dbReference>
<keyword evidence="2" id="KW-1003">Cell membrane</keyword>
<feature type="transmembrane region" description="Helical" evidence="7">
    <location>
        <begin position="265"/>
        <end position="282"/>
    </location>
</feature>
<sequence>MSDFPRRGRQDQPSHGDPSYGAPPQQWQPSRQPAQQQWQQPEQYGQRPEQYGRQPEQYDRRPEKYGQQPEQYGQRPEQYGQQPRTQQWERGGSSSWNEEDANQTTDYAAQEYESSGYEYEEAEPPALVHAPILRRAGARIIDGALVSAFGFALVLPITLAVTGAGGSSKKTANEGAIWNWPIFITLFAVMAVLPFLYEAVQLSMWGRTLGKRWLGIGVVRAQPLGEPLTGAHAVWRAAINNIGYQIGVFFFLILAVKVWDYAFTGELLVAGGTLMAYLWAIWDEPLHQALHDRLAGTVVIDERAGYEDAGYDQGYGEGYGSSYESGRPGYGGYEG</sequence>
<dbReference type="PANTHER" id="PTHR36115:SF6">
    <property type="entry name" value="PROLINE-RICH ANTIGEN HOMOLOG"/>
    <property type="match status" value="1"/>
</dbReference>
<feature type="transmembrane region" description="Helical" evidence="7">
    <location>
        <begin position="177"/>
        <end position="197"/>
    </location>
</feature>
<protein>
    <submittedName>
        <fullName evidence="9">RDD family protein</fullName>
    </submittedName>
</protein>
<keyword evidence="10" id="KW-1185">Reference proteome</keyword>
<keyword evidence="5 7" id="KW-0472">Membrane</keyword>
<evidence type="ECO:0000256" key="6">
    <source>
        <dbReference type="SAM" id="MobiDB-lite"/>
    </source>
</evidence>
<evidence type="ECO:0000259" key="8">
    <source>
        <dbReference type="Pfam" id="PF06271"/>
    </source>
</evidence>
<feature type="compositionally biased region" description="Low complexity" evidence="6">
    <location>
        <begin position="23"/>
        <end position="48"/>
    </location>
</feature>
<evidence type="ECO:0000256" key="4">
    <source>
        <dbReference type="ARBA" id="ARBA00022989"/>
    </source>
</evidence>
<gene>
    <name evidence="9" type="ORF">ACFPCY_33060</name>
</gene>
<keyword evidence="3 7" id="KW-0812">Transmembrane</keyword>
<proteinExistence type="predicted"/>
<organism evidence="9 10">
    <name type="scientific">Actinomadura gamaensis</name>
    <dbReference type="NCBI Taxonomy" id="1763541"/>
    <lineage>
        <taxon>Bacteria</taxon>
        <taxon>Bacillati</taxon>
        <taxon>Actinomycetota</taxon>
        <taxon>Actinomycetes</taxon>
        <taxon>Streptosporangiales</taxon>
        <taxon>Thermomonosporaceae</taxon>
        <taxon>Actinomadura</taxon>
    </lineage>
</organism>
<evidence type="ECO:0000313" key="9">
    <source>
        <dbReference type="EMBL" id="MFC4912173.1"/>
    </source>
</evidence>
<comment type="caution">
    <text evidence="9">The sequence shown here is derived from an EMBL/GenBank/DDBJ whole genome shotgun (WGS) entry which is preliminary data.</text>
</comment>